<dbReference type="EMBL" id="OAOP01000006">
    <property type="protein sequence ID" value="SNX72671.1"/>
    <property type="molecule type" value="Genomic_DNA"/>
</dbReference>
<reference evidence="1 2" key="1">
    <citation type="submission" date="2017-08" db="EMBL/GenBank/DDBJ databases">
        <authorList>
            <person name="de Groot N.N."/>
        </authorList>
    </citation>
    <scope>NUCLEOTIDE SEQUENCE [LARGE SCALE GENOMIC DNA]</scope>
    <source>
        <strain evidence="1 2">JC228</strain>
    </source>
</reference>
<accession>A0A285CYP6</accession>
<dbReference type="RefSeq" id="WP_097159327.1">
    <property type="nucleotide sequence ID" value="NZ_JBEPMQ010000005.1"/>
</dbReference>
<dbReference type="AlphaFoldDB" id="A0A285CYP6"/>
<sequence length="234" mass="26958">MDVVFARKDRLDYQTGIRKTVLADSPEQLTDQNATYVVWPSDQLDSYLTGEYHLYIPCGDVKQEHIGLDHLSVYFDLENYPFFKKMAEEIGEQTKGVLRFRRLIKNDYHALIMAEDLYVLSAVFGDPERVKVVQSDQQAAPSHVILTIKFSKGTMAHLEYTFAEGERIEWEWSGIKTILEFDSEEMNPFVPNAYSSFPLNYTIDSIIEQSHKLSPEFLAKMERFHALVKGGTES</sequence>
<evidence type="ECO:0000313" key="2">
    <source>
        <dbReference type="Proteomes" id="UP000219546"/>
    </source>
</evidence>
<evidence type="ECO:0000313" key="1">
    <source>
        <dbReference type="EMBL" id="SNX72671.1"/>
    </source>
</evidence>
<protein>
    <submittedName>
        <fullName evidence="1">Uncharacterized protein</fullName>
    </submittedName>
</protein>
<gene>
    <name evidence="1" type="ORF">SAMN05877753_106167</name>
</gene>
<keyword evidence="2" id="KW-1185">Reference proteome</keyword>
<proteinExistence type="predicted"/>
<dbReference type="OrthoDB" id="2716410at2"/>
<name>A0A285CYP6_9BACI</name>
<dbReference type="Proteomes" id="UP000219546">
    <property type="component" value="Unassembled WGS sequence"/>
</dbReference>
<organism evidence="1 2">
    <name type="scientific">Bacillus oleivorans</name>
    <dbReference type="NCBI Taxonomy" id="1448271"/>
    <lineage>
        <taxon>Bacteria</taxon>
        <taxon>Bacillati</taxon>
        <taxon>Bacillota</taxon>
        <taxon>Bacilli</taxon>
        <taxon>Bacillales</taxon>
        <taxon>Bacillaceae</taxon>
        <taxon>Bacillus</taxon>
    </lineage>
</organism>